<reference evidence="2" key="1">
    <citation type="journal article" date="2019" name="Int. J. Syst. Evol. Microbiol.">
        <title>The Global Catalogue of Microorganisms (GCM) 10K type strain sequencing project: providing services to taxonomists for standard genome sequencing and annotation.</title>
        <authorList>
            <consortium name="The Broad Institute Genomics Platform"/>
            <consortium name="The Broad Institute Genome Sequencing Center for Infectious Disease"/>
            <person name="Wu L."/>
            <person name="Ma J."/>
        </authorList>
    </citation>
    <scope>NUCLEOTIDE SEQUENCE [LARGE SCALE GENOMIC DNA]</scope>
    <source>
        <strain evidence="2">CGMCC 1.10130</strain>
    </source>
</reference>
<sequence length="47" mass="5157">MNEPDEYIDGTCPECGEEASGYALQTYGHCDLCEHQGWHGPELAGEL</sequence>
<evidence type="ECO:0000313" key="2">
    <source>
        <dbReference type="Proteomes" id="UP000619743"/>
    </source>
</evidence>
<keyword evidence="2" id="KW-1185">Reference proteome</keyword>
<comment type="caution">
    <text evidence="1">The sequence shown here is derived from an EMBL/GenBank/DDBJ whole genome shotgun (WGS) entry which is preliminary data.</text>
</comment>
<name>A0A8J2XPE2_9GAMM</name>
<accession>A0A8J2XPE2</accession>
<protein>
    <submittedName>
        <fullName evidence="1">Uncharacterized protein</fullName>
    </submittedName>
</protein>
<proteinExistence type="predicted"/>
<evidence type="ECO:0000313" key="1">
    <source>
        <dbReference type="EMBL" id="GGA80579.1"/>
    </source>
</evidence>
<organism evidence="1 2">
    <name type="scientific">Neiella marina</name>
    <dbReference type="NCBI Taxonomy" id="508461"/>
    <lineage>
        <taxon>Bacteria</taxon>
        <taxon>Pseudomonadati</taxon>
        <taxon>Pseudomonadota</taxon>
        <taxon>Gammaproteobacteria</taxon>
        <taxon>Alteromonadales</taxon>
        <taxon>Echinimonadaceae</taxon>
        <taxon>Neiella</taxon>
    </lineage>
</organism>
<dbReference type="EMBL" id="BMDX01000011">
    <property type="protein sequence ID" value="GGA80579.1"/>
    <property type="molecule type" value="Genomic_DNA"/>
</dbReference>
<dbReference type="AlphaFoldDB" id="A0A8J2XPE2"/>
<dbReference type="Proteomes" id="UP000619743">
    <property type="component" value="Unassembled WGS sequence"/>
</dbReference>
<dbReference type="RefSeq" id="WP_188708168.1">
    <property type="nucleotide sequence ID" value="NZ_BMDX01000011.1"/>
</dbReference>
<gene>
    <name evidence="1" type="ORF">GCM10011369_23130</name>
</gene>